<protein>
    <submittedName>
        <fullName evidence="1">13947_t:CDS:1</fullName>
    </submittedName>
</protein>
<accession>A0ACA9SRR5</accession>
<sequence>KDELRFSLYAEITIGIHSDIIQRINFDKMEEEGFKNDINVTLTFLSSTNLFETYASSCFDGHGKLLLKSFAKVIK</sequence>
<organism evidence="1 2">
    <name type="scientific">Racocetra persica</name>
    <dbReference type="NCBI Taxonomy" id="160502"/>
    <lineage>
        <taxon>Eukaryota</taxon>
        <taxon>Fungi</taxon>
        <taxon>Fungi incertae sedis</taxon>
        <taxon>Mucoromycota</taxon>
        <taxon>Glomeromycotina</taxon>
        <taxon>Glomeromycetes</taxon>
        <taxon>Diversisporales</taxon>
        <taxon>Gigasporaceae</taxon>
        <taxon>Racocetra</taxon>
    </lineage>
</organism>
<evidence type="ECO:0000313" key="1">
    <source>
        <dbReference type="EMBL" id="CAG8844568.1"/>
    </source>
</evidence>
<feature type="non-terminal residue" evidence="1">
    <location>
        <position position="75"/>
    </location>
</feature>
<name>A0ACA9SRR5_9GLOM</name>
<dbReference type="EMBL" id="CAJVQC010143209">
    <property type="protein sequence ID" value="CAG8844568.1"/>
    <property type="molecule type" value="Genomic_DNA"/>
</dbReference>
<feature type="non-terminal residue" evidence="1">
    <location>
        <position position="1"/>
    </location>
</feature>
<gene>
    <name evidence="1" type="ORF">RPERSI_LOCUS33265</name>
</gene>
<reference evidence="1" key="1">
    <citation type="submission" date="2021-06" db="EMBL/GenBank/DDBJ databases">
        <authorList>
            <person name="Kallberg Y."/>
            <person name="Tangrot J."/>
            <person name="Rosling A."/>
        </authorList>
    </citation>
    <scope>NUCLEOTIDE SEQUENCE</scope>
    <source>
        <strain evidence="1">MA461A</strain>
    </source>
</reference>
<proteinExistence type="predicted"/>
<dbReference type="Proteomes" id="UP000789920">
    <property type="component" value="Unassembled WGS sequence"/>
</dbReference>
<comment type="caution">
    <text evidence="1">The sequence shown here is derived from an EMBL/GenBank/DDBJ whole genome shotgun (WGS) entry which is preliminary data.</text>
</comment>
<keyword evidence="2" id="KW-1185">Reference proteome</keyword>
<evidence type="ECO:0000313" key="2">
    <source>
        <dbReference type="Proteomes" id="UP000789920"/>
    </source>
</evidence>